<sequence length="145" mass="16356">MKLMIINGPNINMLGIREKNVYGSTDFDEVCSYIKEEGKKRKHDVTLFQSNIEGEIINFLQEAYFEEYDGVIINPGAFTHYSYAIYDAIKSISIPTVEVHISNIHSREDFRHKSVTAPACVAQLCGCGKLGYVLAMDVLEDKLSK</sequence>
<dbReference type="GO" id="GO:0009423">
    <property type="term" value="P:chorismate biosynthetic process"/>
    <property type="evidence" value="ECO:0007669"/>
    <property type="project" value="UniProtKB-UniRule"/>
</dbReference>
<dbReference type="NCBIfam" id="NF003805">
    <property type="entry name" value="PRK05395.1-2"/>
    <property type="match status" value="1"/>
</dbReference>
<dbReference type="NCBIfam" id="TIGR01088">
    <property type="entry name" value="aroQ"/>
    <property type="match status" value="1"/>
</dbReference>
<evidence type="ECO:0000256" key="10">
    <source>
        <dbReference type="PIRSR" id="PIRSR001399-2"/>
    </source>
</evidence>
<organism evidence="12 13">
    <name type="scientific">Asaccharospora irregularis DSM 2635</name>
    <dbReference type="NCBI Taxonomy" id="1121321"/>
    <lineage>
        <taxon>Bacteria</taxon>
        <taxon>Bacillati</taxon>
        <taxon>Bacillota</taxon>
        <taxon>Clostridia</taxon>
        <taxon>Peptostreptococcales</taxon>
        <taxon>Peptostreptococcaceae</taxon>
        <taxon>Asaccharospora</taxon>
    </lineage>
</organism>
<comment type="similarity">
    <text evidence="3 8">Belongs to the type-II 3-dehydroquinase family.</text>
</comment>
<feature type="binding site" evidence="8 10">
    <location>
        <position position="87"/>
    </location>
    <ligand>
        <name>substrate</name>
    </ligand>
</feature>
<proteinExistence type="inferred from homology"/>
<comment type="pathway">
    <text evidence="2 8">Metabolic intermediate biosynthesis; chorismate biosynthesis; chorismate from D-erythrose 4-phosphate and phosphoenolpyruvate: step 3/7.</text>
</comment>
<comment type="function">
    <text evidence="8">Catalyzes a trans-dehydration via an enolate intermediate.</text>
</comment>
<evidence type="ECO:0000313" key="13">
    <source>
        <dbReference type="Proteomes" id="UP000243255"/>
    </source>
</evidence>
<feature type="site" description="Transition state stabilizer" evidence="8 11">
    <location>
        <position position="17"/>
    </location>
</feature>
<comment type="catalytic activity">
    <reaction evidence="1 8">
        <text>3-dehydroquinate = 3-dehydroshikimate + H2O</text>
        <dbReference type="Rhea" id="RHEA:21096"/>
        <dbReference type="ChEBI" id="CHEBI:15377"/>
        <dbReference type="ChEBI" id="CHEBI:16630"/>
        <dbReference type="ChEBI" id="CHEBI:32364"/>
        <dbReference type="EC" id="4.2.1.10"/>
    </reaction>
</comment>
<feature type="binding site" evidence="8 10">
    <location>
        <position position="74"/>
    </location>
    <ligand>
        <name>substrate</name>
    </ligand>
</feature>
<dbReference type="CDD" id="cd00466">
    <property type="entry name" value="DHQase_II"/>
    <property type="match status" value="1"/>
</dbReference>
<keyword evidence="8" id="KW-0028">Amino-acid biosynthesis</keyword>
<evidence type="ECO:0000256" key="1">
    <source>
        <dbReference type="ARBA" id="ARBA00001864"/>
    </source>
</evidence>
<evidence type="ECO:0000256" key="6">
    <source>
        <dbReference type="ARBA" id="ARBA00023141"/>
    </source>
</evidence>
<keyword evidence="13" id="KW-1185">Reference proteome</keyword>
<dbReference type="Gene3D" id="3.40.50.9100">
    <property type="entry name" value="Dehydroquinase, class II"/>
    <property type="match status" value="1"/>
</dbReference>
<feature type="binding site" evidence="8 10">
    <location>
        <begin position="101"/>
        <end position="102"/>
    </location>
    <ligand>
        <name>substrate</name>
    </ligand>
</feature>
<dbReference type="UniPathway" id="UPA00053">
    <property type="reaction ID" value="UER00086"/>
</dbReference>
<keyword evidence="7 8" id="KW-0456">Lyase</keyword>
<accession>A0A1M5MYV8</accession>
<dbReference type="PROSITE" id="PS01029">
    <property type="entry name" value="DEHYDROQUINASE_II"/>
    <property type="match status" value="1"/>
</dbReference>
<evidence type="ECO:0000256" key="7">
    <source>
        <dbReference type="ARBA" id="ARBA00023239"/>
    </source>
</evidence>
<protein>
    <recommendedName>
        <fullName evidence="5 8">3-dehydroquinate dehydratase</fullName>
        <shortName evidence="8">3-dehydroquinase</shortName>
        <ecNumber evidence="5 8">4.2.1.10</ecNumber>
    </recommendedName>
    <alternativeName>
        <fullName evidence="8">Type II DHQase</fullName>
    </alternativeName>
</protein>
<feature type="binding site" evidence="8 10">
    <location>
        <position position="80"/>
    </location>
    <ligand>
        <name>substrate</name>
    </ligand>
</feature>
<dbReference type="NCBIfam" id="NF003806">
    <property type="entry name" value="PRK05395.1-3"/>
    <property type="match status" value="1"/>
</dbReference>
<reference evidence="13" key="1">
    <citation type="submission" date="2016-11" db="EMBL/GenBank/DDBJ databases">
        <authorList>
            <person name="Varghese N."/>
            <person name="Submissions S."/>
        </authorList>
    </citation>
    <scope>NUCLEOTIDE SEQUENCE [LARGE SCALE GENOMIC DNA]</scope>
    <source>
        <strain evidence="13">DSM 2635</strain>
    </source>
</reference>
<dbReference type="InterPro" id="IPR001874">
    <property type="entry name" value="DHquinase_II"/>
</dbReference>
<dbReference type="Pfam" id="PF01220">
    <property type="entry name" value="DHquinase_II"/>
    <property type="match status" value="1"/>
</dbReference>
<evidence type="ECO:0000256" key="8">
    <source>
        <dbReference type="HAMAP-Rule" id="MF_00169"/>
    </source>
</evidence>
<evidence type="ECO:0000256" key="4">
    <source>
        <dbReference type="ARBA" id="ARBA00011193"/>
    </source>
</evidence>
<evidence type="ECO:0000256" key="11">
    <source>
        <dbReference type="PIRSR" id="PIRSR001399-3"/>
    </source>
</evidence>
<dbReference type="EMBL" id="FQWX01000008">
    <property type="protein sequence ID" value="SHG82312.1"/>
    <property type="molecule type" value="Genomic_DNA"/>
</dbReference>
<evidence type="ECO:0000256" key="5">
    <source>
        <dbReference type="ARBA" id="ARBA00012060"/>
    </source>
</evidence>
<evidence type="ECO:0000256" key="3">
    <source>
        <dbReference type="ARBA" id="ARBA00011037"/>
    </source>
</evidence>
<feature type="binding site" evidence="8 10">
    <location>
        <position position="111"/>
    </location>
    <ligand>
        <name>substrate</name>
    </ligand>
</feature>
<dbReference type="InterPro" id="IPR036441">
    <property type="entry name" value="DHquinase_II_sf"/>
</dbReference>
<evidence type="ECO:0000313" key="12">
    <source>
        <dbReference type="EMBL" id="SHG82312.1"/>
    </source>
</evidence>
<dbReference type="STRING" id="1121321.SAMN04488530_10868"/>
<gene>
    <name evidence="8" type="primary">aroQ</name>
    <name evidence="12" type="ORF">SAMN04488530_10868</name>
</gene>
<dbReference type="Proteomes" id="UP000243255">
    <property type="component" value="Unassembled WGS sequence"/>
</dbReference>
<dbReference type="AlphaFoldDB" id="A0A1M5MYV8"/>
<dbReference type="InterPro" id="IPR018509">
    <property type="entry name" value="DHquinase_II_CS"/>
</dbReference>
<comment type="subunit">
    <text evidence="4 8">Homododecamer.</text>
</comment>
<dbReference type="RefSeq" id="WP_073125031.1">
    <property type="nucleotide sequence ID" value="NZ_BAABCH010000002.1"/>
</dbReference>
<dbReference type="GO" id="GO:0019631">
    <property type="term" value="P:quinate catabolic process"/>
    <property type="evidence" value="ECO:0007669"/>
    <property type="project" value="TreeGrafter"/>
</dbReference>
<dbReference type="GO" id="GO:0003855">
    <property type="term" value="F:3-dehydroquinate dehydratase activity"/>
    <property type="evidence" value="ECO:0007669"/>
    <property type="project" value="UniProtKB-UniRule"/>
</dbReference>
<feature type="active site" description="Proton acceptor" evidence="8 9">
    <location>
        <position position="22"/>
    </location>
</feature>
<dbReference type="NCBIfam" id="NF003807">
    <property type="entry name" value="PRK05395.1-4"/>
    <property type="match status" value="1"/>
</dbReference>
<dbReference type="HAMAP" id="MF_00169">
    <property type="entry name" value="AroQ"/>
    <property type="match status" value="1"/>
</dbReference>
<evidence type="ECO:0000256" key="9">
    <source>
        <dbReference type="PIRSR" id="PIRSR001399-1"/>
    </source>
</evidence>
<keyword evidence="6 8" id="KW-0057">Aromatic amino acid biosynthesis</keyword>
<dbReference type="OrthoDB" id="9790793at2"/>
<dbReference type="EC" id="4.2.1.10" evidence="5 8"/>
<dbReference type="PANTHER" id="PTHR21272">
    <property type="entry name" value="CATABOLIC 3-DEHYDROQUINASE"/>
    <property type="match status" value="1"/>
</dbReference>
<name>A0A1M5MYV8_9FIRM</name>
<feature type="active site" description="Proton donor" evidence="8 9">
    <location>
        <position position="100"/>
    </location>
</feature>
<dbReference type="SUPFAM" id="SSF52304">
    <property type="entry name" value="Type II 3-dehydroquinate dehydratase"/>
    <property type="match status" value="1"/>
</dbReference>
<dbReference type="GO" id="GO:0009073">
    <property type="term" value="P:aromatic amino acid family biosynthetic process"/>
    <property type="evidence" value="ECO:0007669"/>
    <property type="project" value="UniProtKB-KW"/>
</dbReference>
<dbReference type="PANTHER" id="PTHR21272:SF3">
    <property type="entry name" value="CATABOLIC 3-DEHYDROQUINASE"/>
    <property type="match status" value="1"/>
</dbReference>
<dbReference type="PIRSF" id="PIRSF001399">
    <property type="entry name" value="DHquinase_II"/>
    <property type="match status" value="1"/>
</dbReference>
<dbReference type="GO" id="GO:0008652">
    <property type="term" value="P:amino acid biosynthetic process"/>
    <property type="evidence" value="ECO:0007669"/>
    <property type="project" value="UniProtKB-KW"/>
</dbReference>
<evidence type="ECO:0000256" key="2">
    <source>
        <dbReference type="ARBA" id="ARBA00004902"/>
    </source>
</evidence>